<comment type="caution">
    <text evidence="1">The sequence shown here is derived from an EMBL/GenBank/DDBJ whole genome shotgun (WGS) entry which is preliminary data.</text>
</comment>
<accession>K2FZG6</accession>
<name>K2FZG6_9BACT</name>
<organism evidence="1">
    <name type="scientific">uncultured bacterium</name>
    <name type="common">gcode 4</name>
    <dbReference type="NCBI Taxonomy" id="1234023"/>
    <lineage>
        <taxon>Bacteria</taxon>
        <taxon>environmental samples</taxon>
    </lineage>
</organism>
<reference evidence="1" key="1">
    <citation type="journal article" date="2012" name="Science">
        <title>Fermentation, hydrogen, and sulfur metabolism in multiple uncultivated bacterial phyla.</title>
        <authorList>
            <person name="Wrighton K.C."/>
            <person name="Thomas B.C."/>
            <person name="Sharon I."/>
            <person name="Miller C.S."/>
            <person name="Castelle C.J."/>
            <person name="VerBerkmoes N.C."/>
            <person name="Wilkins M.J."/>
            <person name="Hettich R.L."/>
            <person name="Lipton M.S."/>
            <person name="Williams K.H."/>
            <person name="Long P.E."/>
            <person name="Banfield J.F."/>
        </authorList>
    </citation>
    <scope>NUCLEOTIDE SEQUENCE [LARGE SCALE GENOMIC DNA]</scope>
</reference>
<dbReference type="EMBL" id="AMFJ01000499">
    <property type="protein sequence ID" value="EKE27322.1"/>
    <property type="molecule type" value="Genomic_DNA"/>
</dbReference>
<proteinExistence type="predicted"/>
<dbReference type="AlphaFoldDB" id="K2FZG6"/>
<feature type="non-terminal residue" evidence="1">
    <location>
        <position position="1"/>
    </location>
</feature>
<protein>
    <submittedName>
        <fullName evidence="1">Uncharacterized protein</fullName>
    </submittedName>
</protein>
<sequence>PPTSGAFLSLWSYAHKVHLHRSCRRMPAFSPNGDLGWARRAPAPGRLQKPKSRQQSCGRWIFALPSWSNIALQDYVFCYTTFLHSYRILYGQSFLFFSLYLNALFSQIIKCYSFKLMDNWSHGMHHYLDFPRMQFFNSSNEYVDK</sequence>
<evidence type="ECO:0000313" key="1">
    <source>
        <dbReference type="EMBL" id="EKE27322.1"/>
    </source>
</evidence>
<gene>
    <name evidence="1" type="ORF">ACD_3C00225G0025</name>
</gene>